<dbReference type="RefSeq" id="WP_107149295.1">
    <property type="nucleotide sequence ID" value="NZ_PYUC01000002.1"/>
</dbReference>
<name>A0A2T3XZ19_9BURK</name>
<evidence type="ECO:0000256" key="2">
    <source>
        <dbReference type="ARBA" id="ARBA00022630"/>
    </source>
</evidence>
<keyword evidence="3" id="KW-0274">FAD</keyword>
<evidence type="ECO:0000256" key="3">
    <source>
        <dbReference type="ARBA" id="ARBA00022827"/>
    </source>
</evidence>
<dbReference type="Pfam" id="PF00890">
    <property type="entry name" value="FAD_binding_2"/>
    <property type="match status" value="1"/>
</dbReference>
<proteinExistence type="predicted"/>
<gene>
    <name evidence="6" type="ORF">C9I57_03540</name>
</gene>
<dbReference type="EMBL" id="PYUC01000002">
    <property type="protein sequence ID" value="PTB21732.1"/>
    <property type="molecule type" value="Genomic_DNA"/>
</dbReference>
<dbReference type="PRINTS" id="PR00368">
    <property type="entry name" value="FADPNR"/>
</dbReference>
<evidence type="ECO:0000313" key="6">
    <source>
        <dbReference type="EMBL" id="PTB21732.1"/>
    </source>
</evidence>
<comment type="caution">
    <text evidence="6">The sequence shown here is derived from an EMBL/GenBank/DDBJ whole genome shotgun (WGS) entry which is preliminary data.</text>
</comment>
<dbReference type="PANTHER" id="PTHR43400:SF10">
    <property type="entry name" value="3-OXOSTEROID 1-DEHYDROGENASE"/>
    <property type="match status" value="1"/>
</dbReference>
<dbReference type="InterPro" id="IPR003953">
    <property type="entry name" value="FAD-dep_OxRdtase_2_FAD-bd"/>
</dbReference>
<accession>A0A2T3XZ19</accession>
<dbReference type="SUPFAM" id="SSF51905">
    <property type="entry name" value="FAD/NAD(P)-binding domain"/>
    <property type="match status" value="1"/>
</dbReference>
<sequence length="479" mass="50445">MDYDVIVVGGGGAGLSAAIAAAKAGASVMLVEADTKLGGATALSSGVVYAAGTAPQRAAGIEDTPEAMFNHLMSLNQWSIRPALARILAYEGASIIDWLIELGNDFPPHLIVESGVGGCPRGHQSINSGYGIVQSLINHAGPLGVEVALGSRVGGLLVEDGAVVGIRVEGTELRAPSVVITTGGFGNSPQMIERLWPTAASHGERVFSIYHEVPFNVGDGIRIAEDVGARITGINNGLLTPNSALAPYDLEAFFPEWAMVVNRYGQRFAPEDASYAISGYLINDQPGMHCFVIFDDAAFLEACAEDIVVKHYVNDPGPAGWRVSVIRRKIQEGRVKTADTLEELAQRADINAPGLIATVERYNQFADAGKDEDFLKSTSKFYPIRKGPFYAVKMRASTITSCHAGLDIDNDGRVLDRSGTAIRGLYAAGEVLGCTLGRRYVGGGIGVANALTFGRLAGASAARDAKGLRGAAERTIPES</sequence>
<comment type="cofactor">
    <cofactor evidence="1">
        <name>FAD</name>
        <dbReference type="ChEBI" id="CHEBI:57692"/>
    </cofactor>
</comment>
<dbReference type="InterPro" id="IPR036188">
    <property type="entry name" value="FAD/NAD-bd_sf"/>
</dbReference>
<dbReference type="GO" id="GO:0008202">
    <property type="term" value="P:steroid metabolic process"/>
    <property type="evidence" value="ECO:0007669"/>
    <property type="project" value="UniProtKB-ARBA"/>
</dbReference>
<dbReference type="InterPro" id="IPR050315">
    <property type="entry name" value="FAD-oxidoreductase_2"/>
</dbReference>
<dbReference type="GO" id="GO:0016491">
    <property type="term" value="F:oxidoreductase activity"/>
    <property type="evidence" value="ECO:0007669"/>
    <property type="project" value="UniProtKB-KW"/>
</dbReference>
<keyword evidence="4" id="KW-0560">Oxidoreductase</keyword>
<keyword evidence="2" id="KW-0285">Flavoprotein</keyword>
<dbReference type="PANTHER" id="PTHR43400">
    <property type="entry name" value="FUMARATE REDUCTASE"/>
    <property type="match status" value="1"/>
</dbReference>
<evidence type="ECO:0000256" key="4">
    <source>
        <dbReference type="ARBA" id="ARBA00023002"/>
    </source>
</evidence>
<dbReference type="Gene3D" id="3.50.50.60">
    <property type="entry name" value="FAD/NAD(P)-binding domain"/>
    <property type="match status" value="1"/>
</dbReference>
<protein>
    <recommendedName>
        <fullName evidence="5">FAD-dependent oxidoreductase 2 FAD-binding domain-containing protein</fullName>
    </recommendedName>
</protein>
<feature type="domain" description="FAD-dependent oxidoreductase 2 FAD-binding" evidence="5">
    <location>
        <begin position="4"/>
        <end position="447"/>
    </location>
</feature>
<reference evidence="6 7" key="1">
    <citation type="submission" date="2018-03" db="EMBL/GenBank/DDBJ databases">
        <title>Whole genome analyses suggest that Burkholderia sensu lato contains two further novel genera in the rhizoxinica-symbiotica group Mycetohabitans gen. nov., and Trinickia gen. nov.: implications for the evolution of diazotrophy and nodulation in the Burkholderiaceae.</title>
        <authorList>
            <person name="Estrada De Los Santos P."/>
            <person name="Palmer M."/>
            <person name="Chavez-Ramirez B."/>
            <person name="Steenkamp E.T."/>
            <person name="Hirsch A.M."/>
            <person name="Manyaka P."/>
            <person name="Maluk M."/>
            <person name="Lafos M."/>
            <person name="Crook M."/>
            <person name="Gross E."/>
            <person name="Simon M.F."/>
            <person name="Bueno Dos Reis Junior F."/>
            <person name="Poole P.S."/>
            <person name="Venter S.N."/>
            <person name="James E.K."/>
        </authorList>
    </citation>
    <scope>NUCLEOTIDE SEQUENCE [LARGE SCALE GENOMIC DNA]</scope>
    <source>
        <strain evidence="6 7">JPY-366</strain>
    </source>
</reference>
<evidence type="ECO:0000256" key="1">
    <source>
        <dbReference type="ARBA" id="ARBA00001974"/>
    </source>
</evidence>
<evidence type="ECO:0000259" key="5">
    <source>
        <dbReference type="Pfam" id="PF00890"/>
    </source>
</evidence>
<evidence type="ECO:0000313" key="7">
    <source>
        <dbReference type="Proteomes" id="UP000240638"/>
    </source>
</evidence>
<dbReference type="SUPFAM" id="SSF56425">
    <property type="entry name" value="Succinate dehydrogenase/fumarate reductase flavoprotein, catalytic domain"/>
    <property type="match status" value="1"/>
</dbReference>
<dbReference type="AlphaFoldDB" id="A0A2T3XZ19"/>
<dbReference type="InterPro" id="IPR027477">
    <property type="entry name" value="Succ_DH/fumarate_Rdtase_cat_sf"/>
</dbReference>
<organism evidence="6 7">
    <name type="scientific">Trinickia symbiotica</name>
    <dbReference type="NCBI Taxonomy" id="863227"/>
    <lineage>
        <taxon>Bacteria</taxon>
        <taxon>Pseudomonadati</taxon>
        <taxon>Pseudomonadota</taxon>
        <taxon>Betaproteobacteria</taxon>
        <taxon>Burkholderiales</taxon>
        <taxon>Burkholderiaceae</taxon>
        <taxon>Trinickia</taxon>
    </lineage>
</organism>
<dbReference type="Gene3D" id="3.90.700.10">
    <property type="entry name" value="Succinate dehydrogenase/fumarate reductase flavoprotein, catalytic domain"/>
    <property type="match status" value="1"/>
</dbReference>
<dbReference type="PRINTS" id="PR00411">
    <property type="entry name" value="PNDRDTASEI"/>
</dbReference>
<dbReference type="Proteomes" id="UP000240638">
    <property type="component" value="Unassembled WGS sequence"/>
</dbReference>